<gene>
    <name evidence="1" type="ORF">JF547_15390</name>
</gene>
<organism evidence="1 2">
    <name type="scientific">Thalassospira povalilytica</name>
    <dbReference type="NCBI Taxonomy" id="732237"/>
    <lineage>
        <taxon>Bacteria</taxon>
        <taxon>Pseudomonadati</taxon>
        <taxon>Pseudomonadota</taxon>
        <taxon>Alphaproteobacteria</taxon>
        <taxon>Rhodospirillales</taxon>
        <taxon>Thalassospiraceae</taxon>
        <taxon>Thalassospira</taxon>
    </lineage>
</organism>
<accession>A0A8I1M9X4</accession>
<dbReference type="AlphaFoldDB" id="A0A8I1M9X4"/>
<dbReference type="Proteomes" id="UP000664405">
    <property type="component" value="Unassembled WGS sequence"/>
</dbReference>
<proteinExistence type="predicted"/>
<evidence type="ECO:0000313" key="1">
    <source>
        <dbReference type="EMBL" id="MBN8197851.1"/>
    </source>
</evidence>
<dbReference type="EMBL" id="JAEKJW010000003">
    <property type="protein sequence ID" value="MBN8197851.1"/>
    <property type="molecule type" value="Genomic_DNA"/>
</dbReference>
<sequence>MSKLDVSITDNRVMDGQFGDISFASWGIECSDRHSFVTLTDTPRNAHNTGNIWHLSGGRLKIDLKTHLVAPRCLAVSASFTALDDIMLQDAVIRFVFAKTGIDHGIIADQSFKHANSDKYRLYPVRQAELVSHANHRAVLTLTRSDGAGRFDPYLYLRDRDDHWIIHARLLPCGPVDQVWLRWANRFFTLSAPDWAAKRLWRIGPVRRFLWRLRERRGRHYPEIQAVPLNRLTAGQTLGMEVTCHFH</sequence>
<comment type="caution">
    <text evidence="1">The sequence shown here is derived from an EMBL/GenBank/DDBJ whole genome shotgun (WGS) entry which is preliminary data.</text>
</comment>
<name>A0A8I1M9X4_9PROT</name>
<reference evidence="1" key="1">
    <citation type="submission" date="2020-12" db="EMBL/GenBank/DDBJ databases">
        <title>Oil enriched cultivation method for isolating marine PHA-producing bacteria.</title>
        <authorList>
            <person name="Zheng W."/>
            <person name="Yu S."/>
            <person name="Huang Y."/>
        </authorList>
    </citation>
    <scope>NUCLEOTIDE SEQUENCE</scope>
    <source>
        <strain evidence="1">SY-2-3</strain>
    </source>
</reference>
<evidence type="ECO:0000313" key="2">
    <source>
        <dbReference type="Proteomes" id="UP000664405"/>
    </source>
</evidence>
<protein>
    <submittedName>
        <fullName evidence="1">Uncharacterized protein</fullName>
    </submittedName>
</protein>
<dbReference type="RefSeq" id="WP_206927936.1">
    <property type="nucleotide sequence ID" value="NZ_JAEKJW010000003.1"/>
</dbReference>